<name>A0A7S3SZF8_9SPIT</name>
<organism evidence="1">
    <name type="scientific">Strombidinopsis acuminata</name>
    <dbReference type="NCBI Taxonomy" id="141414"/>
    <lineage>
        <taxon>Eukaryota</taxon>
        <taxon>Sar</taxon>
        <taxon>Alveolata</taxon>
        <taxon>Ciliophora</taxon>
        <taxon>Intramacronucleata</taxon>
        <taxon>Spirotrichea</taxon>
        <taxon>Choreotrichia</taxon>
        <taxon>Choreotrichida</taxon>
        <taxon>Strombidinopsidae</taxon>
        <taxon>Strombidinopsis</taxon>
    </lineage>
</organism>
<sequence>MANEGATMTDTCTNLYYKLCRHWTMEPENTCNLFTYSPASSMEWLTSEVKVLFWEYEQLEDGCAQKDPAPQELLTGVEVRMSAGICAIKYQIINESEIAREISVMTNSAATLASTAVLAAAAALLF</sequence>
<dbReference type="AlphaFoldDB" id="A0A7S3SZF8"/>
<evidence type="ECO:0000313" key="1">
    <source>
        <dbReference type="EMBL" id="CAE0569477.1"/>
    </source>
</evidence>
<gene>
    <name evidence="1" type="ORF">SACU0126_LOCUS20169</name>
</gene>
<proteinExistence type="predicted"/>
<protein>
    <submittedName>
        <fullName evidence="1">Uncharacterized protein</fullName>
    </submittedName>
</protein>
<accession>A0A7S3SZF8</accession>
<reference evidence="1" key="1">
    <citation type="submission" date="2021-01" db="EMBL/GenBank/DDBJ databases">
        <authorList>
            <person name="Corre E."/>
            <person name="Pelletier E."/>
            <person name="Niang G."/>
            <person name="Scheremetjew M."/>
            <person name="Finn R."/>
            <person name="Kale V."/>
            <person name="Holt S."/>
            <person name="Cochrane G."/>
            <person name="Meng A."/>
            <person name="Brown T."/>
            <person name="Cohen L."/>
        </authorList>
    </citation>
    <scope>NUCLEOTIDE SEQUENCE</scope>
    <source>
        <strain evidence="1">SPMC142</strain>
    </source>
</reference>
<dbReference type="EMBL" id="HBIQ01063458">
    <property type="protein sequence ID" value="CAE0569477.1"/>
    <property type="molecule type" value="Transcribed_RNA"/>
</dbReference>